<evidence type="ECO:0000313" key="2">
    <source>
        <dbReference type="EMBL" id="GIY67839.1"/>
    </source>
</evidence>
<accession>A0AAV4VCW7</accession>
<protein>
    <submittedName>
        <fullName evidence="2">Uncharacterized protein</fullName>
    </submittedName>
</protein>
<organism evidence="2 3">
    <name type="scientific">Caerostris darwini</name>
    <dbReference type="NCBI Taxonomy" id="1538125"/>
    <lineage>
        <taxon>Eukaryota</taxon>
        <taxon>Metazoa</taxon>
        <taxon>Ecdysozoa</taxon>
        <taxon>Arthropoda</taxon>
        <taxon>Chelicerata</taxon>
        <taxon>Arachnida</taxon>
        <taxon>Araneae</taxon>
        <taxon>Araneomorphae</taxon>
        <taxon>Entelegynae</taxon>
        <taxon>Araneoidea</taxon>
        <taxon>Araneidae</taxon>
        <taxon>Caerostris</taxon>
    </lineage>
</organism>
<comment type="caution">
    <text evidence="2">The sequence shown here is derived from an EMBL/GenBank/DDBJ whole genome shotgun (WGS) entry which is preliminary data.</text>
</comment>
<gene>
    <name evidence="2" type="ORF">CDAR_306211</name>
</gene>
<feature type="region of interest" description="Disordered" evidence="1">
    <location>
        <begin position="83"/>
        <end position="117"/>
    </location>
</feature>
<dbReference type="AlphaFoldDB" id="A0AAV4VCW7"/>
<sequence length="117" mass="13129">MAGLSAAKRNFGTIYDGSPDQRFISEIGHDSEDDLPSRNGHCHETSRPWKEGEDSERPINHALRAVLMMVGLSAAKRNFGTIYDDNSPDQRFINEFGHGSEDDIPSRNGRPLIRMED</sequence>
<feature type="compositionally biased region" description="Basic and acidic residues" evidence="1">
    <location>
        <begin position="41"/>
        <end position="56"/>
    </location>
</feature>
<evidence type="ECO:0000313" key="3">
    <source>
        <dbReference type="Proteomes" id="UP001054837"/>
    </source>
</evidence>
<keyword evidence="3" id="KW-1185">Reference proteome</keyword>
<dbReference type="Proteomes" id="UP001054837">
    <property type="component" value="Unassembled WGS sequence"/>
</dbReference>
<name>A0AAV4VCW7_9ARAC</name>
<evidence type="ECO:0000256" key="1">
    <source>
        <dbReference type="SAM" id="MobiDB-lite"/>
    </source>
</evidence>
<reference evidence="2 3" key="1">
    <citation type="submission" date="2021-06" db="EMBL/GenBank/DDBJ databases">
        <title>Caerostris darwini draft genome.</title>
        <authorList>
            <person name="Kono N."/>
            <person name="Arakawa K."/>
        </authorList>
    </citation>
    <scope>NUCLEOTIDE SEQUENCE [LARGE SCALE GENOMIC DNA]</scope>
</reference>
<dbReference type="EMBL" id="BPLQ01012782">
    <property type="protein sequence ID" value="GIY67839.1"/>
    <property type="molecule type" value="Genomic_DNA"/>
</dbReference>
<feature type="region of interest" description="Disordered" evidence="1">
    <location>
        <begin position="19"/>
        <end position="56"/>
    </location>
</feature>
<proteinExistence type="predicted"/>